<protein>
    <submittedName>
        <fullName evidence="1">Uncharacterized protein</fullName>
    </submittedName>
</protein>
<name>A0A392NQK0_9FABA</name>
<evidence type="ECO:0000313" key="2">
    <source>
        <dbReference type="Proteomes" id="UP000265520"/>
    </source>
</evidence>
<keyword evidence="2" id="KW-1185">Reference proteome</keyword>
<evidence type="ECO:0000313" key="1">
    <source>
        <dbReference type="EMBL" id="MCI02131.1"/>
    </source>
</evidence>
<reference evidence="1 2" key="1">
    <citation type="journal article" date="2018" name="Front. Plant Sci.">
        <title>Red Clover (Trifolium pratense) and Zigzag Clover (T. medium) - A Picture of Genomic Similarities and Differences.</title>
        <authorList>
            <person name="Dluhosova J."/>
            <person name="Istvanek J."/>
            <person name="Nedelnik J."/>
            <person name="Repkova J."/>
        </authorList>
    </citation>
    <scope>NUCLEOTIDE SEQUENCE [LARGE SCALE GENOMIC DNA]</scope>
    <source>
        <strain evidence="2">cv. 10/8</strain>
        <tissue evidence="1">Leaf</tissue>
    </source>
</reference>
<organism evidence="1 2">
    <name type="scientific">Trifolium medium</name>
    <dbReference type="NCBI Taxonomy" id="97028"/>
    <lineage>
        <taxon>Eukaryota</taxon>
        <taxon>Viridiplantae</taxon>
        <taxon>Streptophyta</taxon>
        <taxon>Embryophyta</taxon>
        <taxon>Tracheophyta</taxon>
        <taxon>Spermatophyta</taxon>
        <taxon>Magnoliopsida</taxon>
        <taxon>eudicotyledons</taxon>
        <taxon>Gunneridae</taxon>
        <taxon>Pentapetalae</taxon>
        <taxon>rosids</taxon>
        <taxon>fabids</taxon>
        <taxon>Fabales</taxon>
        <taxon>Fabaceae</taxon>
        <taxon>Papilionoideae</taxon>
        <taxon>50 kb inversion clade</taxon>
        <taxon>NPAAA clade</taxon>
        <taxon>Hologalegina</taxon>
        <taxon>IRL clade</taxon>
        <taxon>Trifolieae</taxon>
        <taxon>Trifolium</taxon>
    </lineage>
</organism>
<proteinExistence type="predicted"/>
<sequence>MSEQFNQELSLNAVPSSWDPAALARDWSQRFMLHFLVLCD</sequence>
<dbReference type="EMBL" id="LXQA010048221">
    <property type="protein sequence ID" value="MCI02131.1"/>
    <property type="molecule type" value="Genomic_DNA"/>
</dbReference>
<dbReference type="Proteomes" id="UP000265520">
    <property type="component" value="Unassembled WGS sequence"/>
</dbReference>
<accession>A0A392NQK0</accession>
<comment type="caution">
    <text evidence="1">The sequence shown here is derived from an EMBL/GenBank/DDBJ whole genome shotgun (WGS) entry which is preliminary data.</text>
</comment>
<dbReference type="AlphaFoldDB" id="A0A392NQK0"/>